<evidence type="ECO:0000256" key="4">
    <source>
        <dbReference type="ARBA" id="ARBA00022679"/>
    </source>
</evidence>
<dbReference type="FunFam" id="3.40.50.1100:FF:000016">
    <property type="entry name" value="Cysteine synthase A"/>
    <property type="match status" value="1"/>
</dbReference>
<dbReference type="EMBL" id="BTFZ01000011">
    <property type="protein sequence ID" value="GMM36676.1"/>
    <property type="molecule type" value="Genomic_DNA"/>
</dbReference>
<dbReference type="InterPro" id="IPR050214">
    <property type="entry name" value="Cys_Synth/Cystath_Beta-Synth"/>
</dbReference>
<protein>
    <submittedName>
        <fullName evidence="8">Cysteine synthase</fullName>
    </submittedName>
</protein>
<dbReference type="PANTHER" id="PTHR10314">
    <property type="entry name" value="CYSTATHIONINE BETA-SYNTHASE"/>
    <property type="match status" value="1"/>
</dbReference>
<comment type="caution">
    <text evidence="8">The sequence shown here is derived from an EMBL/GenBank/DDBJ whole genome shotgun (WGS) entry which is preliminary data.</text>
</comment>
<keyword evidence="3" id="KW-0028">Amino-acid biosynthesis</keyword>
<keyword evidence="9" id="KW-1185">Reference proteome</keyword>
<evidence type="ECO:0000313" key="9">
    <source>
        <dbReference type="Proteomes" id="UP001360560"/>
    </source>
</evidence>
<dbReference type="Pfam" id="PF00291">
    <property type="entry name" value="PALP"/>
    <property type="match status" value="1"/>
</dbReference>
<comment type="cofactor">
    <cofactor evidence="1">
        <name>pyridoxal 5'-phosphate</name>
        <dbReference type="ChEBI" id="CHEBI:597326"/>
    </cofactor>
</comment>
<dbReference type="InterPro" id="IPR001926">
    <property type="entry name" value="TrpB-like_PALP"/>
</dbReference>
<reference evidence="8 9" key="1">
    <citation type="journal article" date="2023" name="Elife">
        <title>Identification of key yeast species and microbe-microbe interactions impacting larval growth of Drosophila in the wild.</title>
        <authorList>
            <person name="Mure A."/>
            <person name="Sugiura Y."/>
            <person name="Maeda R."/>
            <person name="Honda K."/>
            <person name="Sakurai N."/>
            <person name="Takahashi Y."/>
            <person name="Watada M."/>
            <person name="Katoh T."/>
            <person name="Gotoh A."/>
            <person name="Gotoh Y."/>
            <person name="Taniguchi I."/>
            <person name="Nakamura K."/>
            <person name="Hayashi T."/>
            <person name="Katayama T."/>
            <person name="Uemura T."/>
            <person name="Hattori Y."/>
        </authorList>
    </citation>
    <scope>NUCLEOTIDE SEQUENCE [LARGE SCALE GENOMIC DNA]</scope>
    <source>
        <strain evidence="8 9">SC-9</strain>
    </source>
</reference>
<dbReference type="AlphaFoldDB" id="A0AAV5QQ35"/>
<dbReference type="RefSeq" id="XP_064853672.1">
    <property type="nucleotide sequence ID" value="XM_064997600.1"/>
</dbReference>
<name>A0AAV5QQ35_9ASCO</name>
<dbReference type="CDD" id="cd01561">
    <property type="entry name" value="CBS_like"/>
    <property type="match status" value="1"/>
</dbReference>
<dbReference type="SUPFAM" id="SSF53686">
    <property type="entry name" value="Tryptophan synthase beta subunit-like PLP-dependent enzymes"/>
    <property type="match status" value="1"/>
</dbReference>
<evidence type="ECO:0000259" key="7">
    <source>
        <dbReference type="Pfam" id="PF00291"/>
    </source>
</evidence>
<evidence type="ECO:0000256" key="3">
    <source>
        <dbReference type="ARBA" id="ARBA00022605"/>
    </source>
</evidence>
<keyword evidence="4" id="KW-0808">Transferase</keyword>
<dbReference type="Gene3D" id="3.40.50.1100">
    <property type="match status" value="2"/>
</dbReference>
<dbReference type="Proteomes" id="UP001360560">
    <property type="component" value="Unassembled WGS sequence"/>
</dbReference>
<sequence length="392" mass="42563">MVSNWRDVYLGAAATATTLFVFYELKQVFFDPRYAASKPPAPKVNGLPDLIGNTPIVRINSLSKLTGCDIYAKLELTNIGGSSKDRVAYELIRAAEASGKLLPGRGDVIFEGTSGSTGISLTTVGRALGYRVHIVLQDDTSPEKITLLESLGATVEKVKPASIVDPDQFVNLAEKRAIELTSDPSTPAMGLFANQFENDNNWKVHYNHTAPEIFSQMNGKLDAFVAGAGTGGTISGIAKYLRERIPQLGVYLADPQGSGFYNRVNFGVLYDKVEKEGTRRRHQVDTVVEGIGLNRLTHNFLVGEELIDGAVRVSDKQALMMAKFLTVNDGYFWGSASAIAAVGCVKVAQQLGPGKKLLMIATDSGARHLSKFWKMAAKEDSEITLEEILNEK</sequence>
<evidence type="ECO:0000256" key="1">
    <source>
        <dbReference type="ARBA" id="ARBA00001933"/>
    </source>
</evidence>
<accession>A0AAV5QQ35</accession>
<evidence type="ECO:0000256" key="5">
    <source>
        <dbReference type="ARBA" id="ARBA00022898"/>
    </source>
</evidence>
<dbReference type="GeneID" id="90074651"/>
<dbReference type="GO" id="GO:0019344">
    <property type="term" value="P:cysteine biosynthetic process"/>
    <property type="evidence" value="ECO:0007669"/>
    <property type="project" value="UniProtKB-KW"/>
</dbReference>
<feature type="domain" description="Tryptophan synthase beta chain-like PALP" evidence="7">
    <location>
        <begin position="49"/>
        <end position="363"/>
    </location>
</feature>
<organism evidence="8 9">
    <name type="scientific">Saccharomycopsis crataegensis</name>
    <dbReference type="NCBI Taxonomy" id="43959"/>
    <lineage>
        <taxon>Eukaryota</taxon>
        <taxon>Fungi</taxon>
        <taxon>Dikarya</taxon>
        <taxon>Ascomycota</taxon>
        <taxon>Saccharomycotina</taxon>
        <taxon>Saccharomycetes</taxon>
        <taxon>Saccharomycopsidaceae</taxon>
        <taxon>Saccharomycopsis</taxon>
    </lineage>
</organism>
<dbReference type="GO" id="GO:0016740">
    <property type="term" value="F:transferase activity"/>
    <property type="evidence" value="ECO:0007669"/>
    <property type="project" value="UniProtKB-KW"/>
</dbReference>
<keyword evidence="5" id="KW-0663">Pyridoxal phosphate</keyword>
<comment type="similarity">
    <text evidence="2">Belongs to the cysteine synthase/cystathionine beta-synthase family.</text>
</comment>
<evidence type="ECO:0000256" key="6">
    <source>
        <dbReference type="ARBA" id="ARBA00023192"/>
    </source>
</evidence>
<gene>
    <name evidence="8" type="ORF">DASC09_040010</name>
</gene>
<proteinExistence type="inferred from homology"/>
<evidence type="ECO:0000256" key="2">
    <source>
        <dbReference type="ARBA" id="ARBA00007103"/>
    </source>
</evidence>
<keyword evidence="6" id="KW-0198">Cysteine biosynthesis</keyword>
<dbReference type="InterPro" id="IPR036052">
    <property type="entry name" value="TrpB-like_PALP_sf"/>
</dbReference>
<evidence type="ECO:0000313" key="8">
    <source>
        <dbReference type="EMBL" id="GMM36676.1"/>
    </source>
</evidence>